<dbReference type="OrthoDB" id="9802447at2"/>
<proteinExistence type="inferred from homology"/>
<dbReference type="PANTHER" id="PTHR43884">
    <property type="entry name" value="ACYL-COA DEHYDROGENASE"/>
    <property type="match status" value="1"/>
</dbReference>
<dbReference type="InterPro" id="IPR006091">
    <property type="entry name" value="Acyl-CoA_Oxase/DH_mid-dom"/>
</dbReference>
<dbReference type="Pfam" id="PF02771">
    <property type="entry name" value="Acyl-CoA_dh_N"/>
    <property type="match status" value="1"/>
</dbReference>
<comment type="cofactor">
    <cofactor evidence="1 6">
        <name>FAD</name>
        <dbReference type="ChEBI" id="CHEBI:57692"/>
    </cofactor>
</comment>
<dbReference type="Pfam" id="PF00441">
    <property type="entry name" value="Acyl-CoA_dh_1"/>
    <property type="match status" value="1"/>
</dbReference>
<dbReference type="Gene3D" id="1.20.140.10">
    <property type="entry name" value="Butyryl-CoA Dehydrogenase, subunit A, domain 3"/>
    <property type="match status" value="1"/>
</dbReference>
<evidence type="ECO:0000256" key="5">
    <source>
        <dbReference type="ARBA" id="ARBA00023002"/>
    </source>
</evidence>
<evidence type="ECO:0000259" key="8">
    <source>
        <dbReference type="Pfam" id="PF02770"/>
    </source>
</evidence>
<evidence type="ECO:0000313" key="10">
    <source>
        <dbReference type="EMBL" id="RUS57202.1"/>
    </source>
</evidence>
<keyword evidence="4 6" id="KW-0274">FAD</keyword>
<dbReference type="InterPro" id="IPR009075">
    <property type="entry name" value="AcylCo_DH/oxidase_C"/>
</dbReference>
<evidence type="ECO:0000256" key="2">
    <source>
        <dbReference type="ARBA" id="ARBA00009347"/>
    </source>
</evidence>
<dbReference type="GO" id="GO:0003995">
    <property type="term" value="F:acyl-CoA dehydrogenase activity"/>
    <property type="evidence" value="ECO:0007669"/>
    <property type="project" value="InterPro"/>
</dbReference>
<dbReference type="InterPro" id="IPR036250">
    <property type="entry name" value="AcylCo_DH-like_C"/>
</dbReference>
<organism evidence="10 11">
    <name type="scientific">Candidatus Kurthia intestinigallinarum</name>
    <dbReference type="NCBI Taxonomy" id="1562256"/>
    <lineage>
        <taxon>Bacteria</taxon>
        <taxon>Bacillati</taxon>
        <taxon>Bacillota</taxon>
        <taxon>Bacilli</taxon>
        <taxon>Bacillales</taxon>
        <taxon>Caryophanaceae</taxon>
        <taxon>Kurthia</taxon>
    </lineage>
</organism>
<sequence length="388" mass="42808">MITKRRQEDDDLLLFRKSIQGFADKHIAPYYEEWEDAGSVPRDLWTKLGDEGLLCIDIPEEYGGTGVSYRYSSLVIDELTRLGYTAIAINLSVHSNIVAHYVLGSGTEEQKQQYLPKLASGELVGAIAMTEPGAGSDLQGIKTTATYDEASDSYRISGSKTFITNGQLGDFIIVAALTDTSVKASKGTSLFILDDPTVAGFERGKNLKKIGLHSCDTSELFFDEVVLPASHILGVKNEGFAVLMNELPRERLTLAVCAQGAMEGAMEQTIRYVQEREAFKKKISDFQNTRFKIAEMQTKVRMHRAFVDECMTLIEQDTLDTATASMAKLTCSEAQGEVIDGCLQLFGGYGYMTEYPIARAFVDARVQRIYGGTSEIMKQIIANDILGK</sequence>
<dbReference type="InterPro" id="IPR006089">
    <property type="entry name" value="Acyl-CoA_DH_CS"/>
</dbReference>
<gene>
    <name evidence="10" type="ORF">QI30_06350</name>
</gene>
<feature type="domain" description="Acyl-CoA oxidase/dehydrogenase middle" evidence="8">
    <location>
        <begin position="126"/>
        <end position="225"/>
    </location>
</feature>
<name>A0A433RV89_9BACL</name>
<evidence type="ECO:0000256" key="3">
    <source>
        <dbReference type="ARBA" id="ARBA00022630"/>
    </source>
</evidence>
<dbReference type="FunFam" id="1.10.540.10:FF:000026">
    <property type="entry name" value="Acyl-CoA dehydrogenase medium chain"/>
    <property type="match status" value="1"/>
</dbReference>
<dbReference type="SUPFAM" id="SSF56645">
    <property type="entry name" value="Acyl-CoA dehydrogenase NM domain-like"/>
    <property type="match status" value="1"/>
</dbReference>
<dbReference type="FunFam" id="1.20.140.10:FF:000001">
    <property type="entry name" value="Acyl-CoA dehydrogenase"/>
    <property type="match status" value="1"/>
</dbReference>
<dbReference type="InterPro" id="IPR037069">
    <property type="entry name" value="AcylCoA_DH/ox_N_sf"/>
</dbReference>
<evidence type="ECO:0000256" key="4">
    <source>
        <dbReference type="ARBA" id="ARBA00022827"/>
    </source>
</evidence>
<feature type="domain" description="Acyl-CoA dehydrogenase/oxidase C-terminal" evidence="7">
    <location>
        <begin position="237"/>
        <end position="385"/>
    </location>
</feature>
<keyword evidence="11" id="KW-1185">Reference proteome</keyword>
<evidence type="ECO:0000256" key="6">
    <source>
        <dbReference type="RuleBase" id="RU362125"/>
    </source>
</evidence>
<feature type="domain" description="Acyl-CoA dehydrogenase/oxidase N-terminal" evidence="9">
    <location>
        <begin position="11"/>
        <end position="122"/>
    </location>
</feature>
<dbReference type="PROSITE" id="PS00073">
    <property type="entry name" value="ACYL_COA_DH_2"/>
    <property type="match status" value="1"/>
</dbReference>
<dbReference type="EMBL" id="JTFC01000026">
    <property type="protein sequence ID" value="RUS57202.1"/>
    <property type="molecule type" value="Genomic_DNA"/>
</dbReference>
<dbReference type="Proteomes" id="UP000288623">
    <property type="component" value="Unassembled WGS sequence"/>
</dbReference>
<dbReference type="PANTHER" id="PTHR43884:SF12">
    <property type="entry name" value="ISOVALERYL-COA DEHYDROGENASE, MITOCHONDRIAL-RELATED"/>
    <property type="match status" value="1"/>
</dbReference>
<dbReference type="AlphaFoldDB" id="A0A433RV89"/>
<protein>
    <submittedName>
        <fullName evidence="10">Acyl-CoA dehydrogenase</fullName>
    </submittedName>
</protein>
<dbReference type="Gene3D" id="1.10.540.10">
    <property type="entry name" value="Acyl-CoA dehydrogenase/oxidase, N-terminal domain"/>
    <property type="match status" value="1"/>
</dbReference>
<dbReference type="InterPro" id="IPR009100">
    <property type="entry name" value="AcylCoA_DH/oxidase_NM_dom_sf"/>
</dbReference>
<dbReference type="SUPFAM" id="SSF47203">
    <property type="entry name" value="Acyl-CoA dehydrogenase C-terminal domain-like"/>
    <property type="match status" value="1"/>
</dbReference>
<comment type="caution">
    <text evidence="10">The sequence shown here is derived from an EMBL/GenBank/DDBJ whole genome shotgun (WGS) entry which is preliminary data.</text>
</comment>
<dbReference type="InterPro" id="IPR013786">
    <property type="entry name" value="AcylCoA_DH/ox_N"/>
</dbReference>
<keyword evidence="5 6" id="KW-0560">Oxidoreductase</keyword>
<dbReference type="RefSeq" id="WP_126990094.1">
    <property type="nucleotide sequence ID" value="NZ_JTFC01000026.1"/>
</dbReference>
<dbReference type="Gene3D" id="2.40.110.10">
    <property type="entry name" value="Butyryl-CoA Dehydrogenase, subunit A, domain 2"/>
    <property type="match status" value="1"/>
</dbReference>
<evidence type="ECO:0000256" key="1">
    <source>
        <dbReference type="ARBA" id="ARBA00001974"/>
    </source>
</evidence>
<evidence type="ECO:0000313" key="11">
    <source>
        <dbReference type="Proteomes" id="UP000288623"/>
    </source>
</evidence>
<comment type="similarity">
    <text evidence="2 6">Belongs to the acyl-CoA dehydrogenase family.</text>
</comment>
<reference evidence="10 11" key="1">
    <citation type="submission" date="2014-11" db="EMBL/GenBank/DDBJ databases">
        <title>Genome sequence and analysis of novel Kurthia sp.</title>
        <authorList>
            <person name="Lawson J.N."/>
            <person name="Gonzalez J.E."/>
            <person name="Rinauldi L."/>
            <person name="Xuan Z."/>
            <person name="Firman A."/>
            <person name="Shaddox L."/>
            <person name="Trudeau A."/>
            <person name="Shah S."/>
            <person name="Reiman D."/>
        </authorList>
    </citation>
    <scope>NUCLEOTIDE SEQUENCE [LARGE SCALE GENOMIC DNA]</scope>
    <source>
        <strain evidence="10 11">3B1D</strain>
    </source>
</reference>
<dbReference type="FunFam" id="2.40.110.10:FF:000002">
    <property type="entry name" value="Acyl-CoA dehydrogenase fadE12"/>
    <property type="match status" value="1"/>
</dbReference>
<evidence type="ECO:0000259" key="7">
    <source>
        <dbReference type="Pfam" id="PF00441"/>
    </source>
</evidence>
<dbReference type="GO" id="GO:0050660">
    <property type="term" value="F:flavin adenine dinucleotide binding"/>
    <property type="evidence" value="ECO:0007669"/>
    <property type="project" value="InterPro"/>
</dbReference>
<dbReference type="Pfam" id="PF02770">
    <property type="entry name" value="Acyl-CoA_dh_M"/>
    <property type="match status" value="1"/>
</dbReference>
<keyword evidence="3 6" id="KW-0285">Flavoprotein</keyword>
<dbReference type="InterPro" id="IPR046373">
    <property type="entry name" value="Acyl-CoA_Oxase/DH_mid-dom_sf"/>
</dbReference>
<accession>A0A433RV89</accession>
<dbReference type="PROSITE" id="PS00072">
    <property type="entry name" value="ACYL_COA_DH_1"/>
    <property type="match status" value="1"/>
</dbReference>
<evidence type="ECO:0000259" key="9">
    <source>
        <dbReference type="Pfam" id="PF02771"/>
    </source>
</evidence>